<sequence>MSMLSEFETMDTLPFVKDATPPVRDKVAAPTIDEVDADPEGLRTMRGQGRYFGVNEEDGIKEAEPKCNNCSQRGHLKRNCPHVICSYCGAMDDHYSQHCLKAIKCSNCNESGHYRSQCPQKWKRVFCTLCNSKRHSRDRCPSVWRVYLLKDESNKRMLPMHAFFCYNCGGKGHMGDECDARRSSRVPNDDGSAFSGDNLSLPLKREYFQNLQRQWRDRSREDNFDYNAYEFDNALYDDEPSNGNRKKSKSKKRKHQNSHQSSNKRNKSPQAVQPVQRGGTLPSARSRVHPLDFPRNSNSNNRNASSVTRNMDNSRYGRSGSQRNQGHKNYKSHNSYKPFRSGTLNIRR</sequence>
<keyword evidence="6" id="KW-0539">Nucleus</keyword>
<dbReference type="GO" id="GO:0071036">
    <property type="term" value="P:nuclear polyadenylation-dependent snoRNA catabolic process"/>
    <property type="evidence" value="ECO:0007669"/>
    <property type="project" value="TreeGrafter"/>
</dbReference>
<dbReference type="AlphaFoldDB" id="A0A8J2T681"/>
<feature type="domain" description="CCHC-type" evidence="9">
    <location>
        <begin position="66"/>
        <end position="81"/>
    </location>
</feature>
<dbReference type="PANTHER" id="PTHR46543">
    <property type="entry name" value="ZINC FINGER CCHC DOMAIN-CONTAINING PROTEIN 7"/>
    <property type="match status" value="1"/>
</dbReference>
<dbReference type="GO" id="GO:0071037">
    <property type="term" value="P:nuclear polyadenylation-dependent snRNA catabolic process"/>
    <property type="evidence" value="ECO:0007669"/>
    <property type="project" value="TreeGrafter"/>
</dbReference>
<dbReference type="InterPro" id="IPR001878">
    <property type="entry name" value="Znf_CCHC"/>
</dbReference>
<dbReference type="InterPro" id="IPR051644">
    <property type="entry name" value="TRAMP_AT-DNA-binding"/>
</dbReference>
<feature type="region of interest" description="Disordered" evidence="8">
    <location>
        <begin position="235"/>
        <end position="348"/>
    </location>
</feature>
<dbReference type="GO" id="GO:0043633">
    <property type="term" value="P:polyadenylation-dependent RNA catabolic process"/>
    <property type="evidence" value="ECO:0007669"/>
    <property type="project" value="InterPro"/>
</dbReference>
<gene>
    <name evidence="10" type="ORF">BN860_02366g</name>
</gene>
<dbReference type="PANTHER" id="PTHR46543:SF1">
    <property type="entry name" value="ZINC FINGER CCHC DOMAIN-CONTAINING PROTEIN 7"/>
    <property type="match status" value="1"/>
</dbReference>
<evidence type="ECO:0000259" key="9">
    <source>
        <dbReference type="PROSITE" id="PS50158"/>
    </source>
</evidence>
<keyword evidence="11" id="KW-1185">Reference proteome</keyword>
<evidence type="ECO:0000256" key="5">
    <source>
        <dbReference type="ARBA" id="ARBA00022833"/>
    </source>
</evidence>
<dbReference type="GO" id="GO:0031499">
    <property type="term" value="C:TRAMP complex"/>
    <property type="evidence" value="ECO:0007669"/>
    <property type="project" value="TreeGrafter"/>
</dbReference>
<feature type="compositionally biased region" description="Basic residues" evidence="8">
    <location>
        <begin position="244"/>
        <end position="267"/>
    </location>
</feature>
<dbReference type="InterPro" id="IPR049024">
    <property type="entry name" value="AIR2-like_ZnK4"/>
</dbReference>
<dbReference type="GO" id="GO:0071031">
    <property type="term" value="P:nuclear mRNA surveillance of mRNA 3'-end processing"/>
    <property type="evidence" value="ECO:0007669"/>
    <property type="project" value="TreeGrafter"/>
</dbReference>
<dbReference type="OrthoDB" id="7608935at2759"/>
<dbReference type="Pfam" id="PF00098">
    <property type="entry name" value="zf-CCHC"/>
    <property type="match status" value="3"/>
</dbReference>
<evidence type="ECO:0000256" key="6">
    <source>
        <dbReference type="ARBA" id="ARBA00023242"/>
    </source>
</evidence>
<evidence type="ECO:0000313" key="11">
    <source>
        <dbReference type="Proteomes" id="UP000019375"/>
    </source>
</evidence>
<dbReference type="Proteomes" id="UP000019375">
    <property type="component" value="Unassembled WGS sequence"/>
</dbReference>
<dbReference type="GO" id="GO:0071035">
    <property type="term" value="P:nuclear polyadenylation-dependent rRNA catabolic process"/>
    <property type="evidence" value="ECO:0007669"/>
    <property type="project" value="TreeGrafter"/>
</dbReference>
<reference evidence="11" key="1">
    <citation type="journal article" date="2013" name="Genome Announc.">
        <title>Genome sequence of the food spoilage yeast Zygosaccharomyces bailii CLIB 213(T).</title>
        <authorList>
            <person name="Galeote V."/>
            <person name="Bigey F."/>
            <person name="Devillers H."/>
            <person name="Neuveglise C."/>
            <person name="Dequin S."/>
        </authorList>
    </citation>
    <scope>NUCLEOTIDE SEQUENCE [LARGE SCALE GENOMIC DNA]</scope>
    <source>
        <strain evidence="11">CLIB 213 / ATCC 58445 / CBS 680 / CCRC 21525 / NBRC 1098 / NCYC 1416 / NRRL Y-2227</strain>
    </source>
</reference>
<evidence type="ECO:0000256" key="3">
    <source>
        <dbReference type="ARBA" id="ARBA00022737"/>
    </source>
</evidence>
<evidence type="ECO:0000256" key="8">
    <source>
        <dbReference type="SAM" id="MobiDB-lite"/>
    </source>
</evidence>
<proteinExistence type="predicted"/>
<keyword evidence="4 7" id="KW-0863">Zinc-finger</keyword>
<keyword evidence="3" id="KW-0677">Repeat</keyword>
<dbReference type="InterPro" id="IPR036875">
    <property type="entry name" value="Znf_CCHC_sf"/>
</dbReference>
<name>A0A8J2T681_ZYGB2</name>
<dbReference type="GO" id="GO:0071038">
    <property type="term" value="P:TRAMP-dependent tRNA surveillance pathway"/>
    <property type="evidence" value="ECO:0007669"/>
    <property type="project" value="TreeGrafter"/>
</dbReference>
<dbReference type="EMBL" id="HG316457">
    <property type="protein sequence ID" value="CDF89358.1"/>
    <property type="molecule type" value="Genomic_DNA"/>
</dbReference>
<keyword evidence="2" id="KW-0479">Metal-binding</keyword>
<protein>
    <submittedName>
        <fullName evidence="10">ZYBA0S04-02366g1_1</fullName>
    </submittedName>
</protein>
<dbReference type="Gene3D" id="4.10.60.10">
    <property type="entry name" value="Zinc finger, CCHC-type"/>
    <property type="match status" value="2"/>
</dbReference>
<dbReference type="GO" id="GO:0008270">
    <property type="term" value="F:zinc ion binding"/>
    <property type="evidence" value="ECO:0007669"/>
    <property type="project" value="UniProtKB-KW"/>
</dbReference>
<evidence type="ECO:0000313" key="10">
    <source>
        <dbReference type="EMBL" id="CDF89358.1"/>
    </source>
</evidence>
<comment type="subcellular location">
    <subcellularLocation>
        <location evidence="1">Nucleus</location>
    </subcellularLocation>
</comment>
<feature type="domain" description="CCHC-type" evidence="9">
    <location>
        <begin position="104"/>
        <end position="120"/>
    </location>
</feature>
<keyword evidence="5" id="KW-0862">Zinc</keyword>
<evidence type="ECO:0000256" key="4">
    <source>
        <dbReference type="ARBA" id="ARBA00022771"/>
    </source>
</evidence>
<dbReference type="PIRSF" id="PIRSF018162">
    <property type="entry name" value="PolyA_pol_Air1/2"/>
    <property type="match status" value="1"/>
</dbReference>
<evidence type="ECO:0000256" key="1">
    <source>
        <dbReference type="ARBA" id="ARBA00004123"/>
    </source>
</evidence>
<organism evidence="10 11">
    <name type="scientific">Zygosaccharomyces bailii (strain CLIB 213 / ATCC 58445 / CBS 680 / BCRC 21525 / NBRC 1098 / NCYC 1416 / NRRL Y-2227)</name>
    <dbReference type="NCBI Taxonomy" id="1333698"/>
    <lineage>
        <taxon>Eukaryota</taxon>
        <taxon>Fungi</taxon>
        <taxon>Dikarya</taxon>
        <taxon>Ascomycota</taxon>
        <taxon>Saccharomycotina</taxon>
        <taxon>Saccharomycetes</taxon>
        <taxon>Saccharomycetales</taxon>
        <taxon>Saccharomycetaceae</taxon>
        <taxon>Zygosaccharomyces</taxon>
    </lineage>
</organism>
<dbReference type="SUPFAM" id="SSF57756">
    <property type="entry name" value="Retrovirus zinc finger-like domains"/>
    <property type="match status" value="2"/>
</dbReference>
<dbReference type="GO" id="GO:0071039">
    <property type="term" value="P:nuclear polyadenylation-dependent CUT catabolic process"/>
    <property type="evidence" value="ECO:0007669"/>
    <property type="project" value="TreeGrafter"/>
</dbReference>
<dbReference type="SMART" id="SM00343">
    <property type="entry name" value="ZnF_C2HC"/>
    <property type="match status" value="5"/>
</dbReference>
<evidence type="ECO:0000256" key="7">
    <source>
        <dbReference type="PROSITE-ProRule" id="PRU00047"/>
    </source>
</evidence>
<accession>A0A8J2T681</accession>
<evidence type="ECO:0000256" key="2">
    <source>
        <dbReference type="ARBA" id="ARBA00022723"/>
    </source>
</evidence>
<feature type="compositionally biased region" description="Low complexity" evidence="8">
    <location>
        <begin position="295"/>
        <end position="310"/>
    </location>
</feature>
<dbReference type="InterPro" id="IPR016713">
    <property type="entry name" value="Air1/2_Saccharomycetales"/>
</dbReference>
<dbReference type="GO" id="GO:0003723">
    <property type="term" value="F:RNA binding"/>
    <property type="evidence" value="ECO:0007669"/>
    <property type="project" value="TreeGrafter"/>
</dbReference>
<dbReference type="Pfam" id="PF21759">
    <property type="entry name" value="AIR2-like_ZnK4"/>
    <property type="match status" value="1"/>
</dbReference>
<feature type="domain" description="CCHC-type" evidence="9">
    <location>
        <begin position="165"/>
        <end position="178"/>
    </location>
</feature>
<dbReference type="PROSITE" id="PS50158">
    <property type="entry name" value="ZF_CCHC"/>
    <property type="match status" value="3"/>
</dbReference>